<dbReference type="Proteomes" id="UP001150062">
    <property type="component" value="Unassembled WGS sequence"/>
</dbReference>
<dbReference type="Proteomes" id="UP001146793">
    <property type="component" value="Unassembled WGS sequence"/>
</dbReference>
<comment type="caution">
    <text evidence="2">The sequence shown here is derived from an EMBL/GenBank/DDBJ whole genome shotgun (WGS) entry which is preliminary data.</text>
</comment>
<evidence type="ECO:0000256" key="1">
    <source>
        <dbReference type="SAM" id="Phobius"/>
    </source>
</evidence>
<proteinExistence type="predicted"/>
<dbReference type="EMBL" id="JANTQA010000047">
    <property type="protein sequence ID" value="KAJ3432886.1"/>
    <property type="molecule type" value="Genomic_DNA"/>
</dbReference>
<keyword evidence="1" id="KW-1133">Transmembrane helix</keyword>
<sequence length="155" mass="18026">MSNQGFTFGPVLEEPQSVLSLHNLDEPQEMIISKPDISTRDVEKVHKQPKENLKHVVPNKQVITKRSQHLSKRSPPKEDHFRTICSFLCGKPKAAFYVPFLMMLMYFVVIWIVFRYGNSNAQSTILIIGIPYFLFAICLSFCFFVKRARGYKVRR</sequence>
<accession>A0AAV7YSW9</accession>
<name>A0AAV7YSW9_9EUKA</name>
<reference evidence="2" key="2">
    <citation type="submission" date="2022-08" db="EMBL/GenBank/DDBJ databases">
        <title>Novel sulphate-reducing endosymbionts in the free-living metamonad Anaeramoeba.</title>
        <authorList>
            <person name="Jerlstrom-Hultqvist J."/>
            <person name="Cepicka I."/>
            <person name="Gallot-Lavallee L."/>
            <person name="Salas-Leiva D."/>
            <person name="Curtis B.A."/>
            <person name="Zahonova K."/>
            <person name="Pipaliya S."/>
            <person name="Dacks J."/>
            <person name="Roger A.J."/>
        </authorList>
    </citation>
    <scope>NUCLEOTIDE SEQUENCE</scope>
    <source>
        <strain evidence="2">Busselton2</strain>
    </source>
</reference>
<dbReference type="EMBL" id="JAOAOG010000131">
    <property type="protein sequence ID" value="KAJ6246874.1"/>
    <property type="molecule type" value="Genomic_DNA"/>
</dbReference>
<evidence type="ECO:0000313" key="4">
    <source>
        <dbReference type="Proteomes" id="UP001146793"/>
    </source>
</evidence>
<organism evidence="2 4">
    <name type="scientific">Anaeramoeba flamelloides</name>
    <dbReference type="NCBI Taxonomy" id="1746091"/>
    <lineage>
        <taxon>Eukaryota</taxon>
        <taxon>Metamonada</taxon>
        <taxon>Anaeramoebidae</taxon>
        <taxon>Anaeramoeba</taxon>
    </lineage>
</organism>
<keyword evidence="1" id="KW-0812">Transmembrane</keyword>
<gene>
    <name evidence="2" type="ORF">M0812_21831</name>
    <name evidence="3" type="ORF">M0813_02128</name>
</gene>
<dbReference type="AlphaFoldDB" id="A0AAV7YSW9"/>
<evidence type="ECO:0000313" key="5">
    <source>
        <dbReference type="Proteomes" id="UP001150062"/>
    </source>
</evidence>
<evidence type="ECO:0000313" key="2">
    <source>
        <dbReference type="EMBL" id="KAJ3432886.1"/>
    </source>
</evidence>
<keyword evidence="1" id="KW-0472">Membrane</keyword>
<evidence type="ECO:0000313" key="3">
    <source>
        <dbReference type="EMBL" id="KAJ6246874.1"/>
    </source>
</evidence>
<keyword evidence="5" id="KW-1185">Reference proteome</keyword>
<feature type="transmembrane region" description="Helical" evidence="1">
    <location>
        <begin position="94"/>
        <end position="113"/>
    </location>
</feature>
<feature type="transmembrane region" description="Helical" evidence="1">
    <location>
        <begin position="125"/>
        <end position="145"/>
    </location>
</feature>
<reference evidence="3" key="1">
    <citation type="submission" date="2022-08" db="EMBL/GenBank/DDBJ databases">
        <title>Novel sulfate-reducing endosymbionts in the free-living metamonad Anaeramoeba.</title>
        <authorList>
            <person name="Jerlstrom-Hultqvist J."/>
            <person name="Cepicka I."/>
            <person name="Gallot-Lavallee L."/>
            <person name="Salas-Leiva D."/>
            <person name="Curtis B.A."/>
            <person name="Zahonova K."/>
            <person name="Pipaliya S."/>
            <person name="Dacks J."/>
            <person name="Roger A.J."/>
        </authorList>
    </citation>
    <scope>NUCLEOTIDE SEQUENCE</scope>
    <source>
        <strain evidence="3">Schooner1</strain>
    </source>
</reference>
<protein>
    <submittedName>
        <fullName evidence="2">Uncharacterized protein</fullName>
    </submittedName>
</protein>